<organism evidence="2 3">
    <name type="scientific">Actinotalea lenta</name>
    <dbReference type="NCBI Taxonomy" id="3064654"/>
    <lineage>
        <taxon>Bacteria</taxon>
        <taxon>Bacillati</taxon>
        <taxon>Actinomycetota</taxon>
        <taxon>Actinomycetes</taxon>
        <taxon>Micrococcales</taxon>
        <taxon>Cellulomonadaceae</taxon>
        <taxon>Actinotalea</taxon>
    </lineage>
</organism>
<reference evidence="2 3" key="1">
    <citation type="submission" date="2023-07" db="EMBL/GenBank/DDBJ databases">
        <title>Description of novel actinomycetes strains, isolated from tidal flat sediment.</title>
        <authorList>
            <person name="Lu C."/>
        </authorList>
    </citation>
    <scope>NUCLEOTIDE SEQUENCE [LARGE SCALE GENOMIC DNA]</scope>
    <source>
        <strain evidence="2 3">SYSU T00b441</strain>
    </source>
</reference>
<accession>A0ABT9DF31</accession>
<dbReference type="InterPro" id="IPR013446">
    <property type="entry name" value="G1P_cyt_trans-like"/>
</dbReference>
<keyword evidence="2" id="KW-0548">Nucleotidyltransferase</keyword>
<gene>
    <name evidence="2" type="primary">rfbF</name>
    <name evidence="2" type="ORF">Q6348_15015</name>
</gene>
<dbReference type="EC" id="2.7.7.33" evidence="2"/>
<sequence>MKAVILAGGMGTRIREETEFRPKPMVEVGGKPILWHLMKFFAHHGIDEFVVCVGYKGDQIKDYFLNYSARNNDFTLRLGERGAVDFHGNHDESDWTVTVADTGDATLTAGRVERIERYVAGERFIVTYGDGLADLDIAELITFHESHGATATITTVRPPSRFGIVEVDSDRRVSRFHEKPRLEDRVNAGFFVFEPAVFDYIRDSDAVMLEHEPLAKLAADGELAAYQHDGFWQPMDTFREAMMLNEMWTRGDAPWKAW</sequence>
<feature type="domain" description="Nucleotidyl transferase" evidence="1">
    <location>
        <begin position="2"/>
        <end position="232"/>
    </location>
</feature>
<dbReference type="SUPFAM" id="SSF53448">
    <property type="entry name" value="Nucleotide-diphospho-sugar transferases"/>
    <property type="match status" value="1"/>
</dbReference>
<proteinExistence type="predicted"/>
<dbReference type="NCBIfam" id="TIGR02623">
    <property type="entry name" value="G1P_cyt_trans"/>
    <property type="match status" value="1"/>
</dbReference>
<comment type="caution">
    <text evidence="2">The sequence shown here is derived from an EMBL/GenBank/DDBJ whole genome shotgun (WGS) entry which is preliminary data.</text>
</comment>
<evidence type="ECO:0000313" key="3">
    <source>
        <dbReference type="Proteomes" id="UP001232536"/>
    </source>
</evidence>
<evidence type="ECO:0000313" key="2">
    <source>
        <dbReference type="EMBL" id="MDO8108506.1"/>
    </source>
</evidence>
<keyword evidence="2" id="KW-0808">Transferase</keyword>
<keyword evidence="3" id="KW-1185">Reference proteome</keyword>
<dbReference type="InterPro" id="IPR046981">
    <property type="entry name" value="G1P_cyt_trans"/>
</dbReference>
<dbReference type="PANTHER" id="PTHR47183:SF1">
    <property type="entry name" value="GLUCOSE-1-PHOSPHATE CYTIDYLYLTRANSFERASE"/>
    <property type="match status" value="1"/>
</dbReference>
<dbReference type="InterPro" id="IPR029044">
    <property type="entry name" value="Nucleotide-diphossugar_trans"/>
</dbReference>
<dbReference type="CDD" id="cd02524">
    <property type="entry name" value="G1P_cytidylyltransferase"/>
    <property type="match status" value="1"/>
</dbReference>
<protein>
    <submittedName>
        <fullName evidence="2">Glucose-1-phosphate cytidylyltransferase</fullName>
        <ecNumber evidence="2">2.7.7.33</ecNumber>
    </submittedName>
</protein>
<name>A0ABT9DF31_9CELL</name>
<dbReference type="Gene3D" id="3.90.550.10">
    <property type="entry name" value="Spore Coat Polysaccharide Biosynthesis Protein SpsA, Chain A"/>
    <property type="match status" value="1"/>
</dbReference>
<dbReference type="RefSeq" id="WP_304602204.1">
    <property type="nucleotide sequence ID" value="NZ_JAUQYP010000002.1"/>
</dbReference>
<dbReference type="Pfam" id="PF00483">
    <property type="entry name" value="NTP_transferase"/>
    <property type="match status" value="1"/>
</dbReference>
<dbReference type="InterPro" id="IPR005835">
    <property type="entry name" value="NTP_transferase_dom"/>
</dbReference>
<evidence type="ECO:0000259" key="1">
    <source>
        <dbReference type="Pfam" id="PF00483"/>
    </source>
</evidence>
<dbReference type="EMBL" id="JAUQYP010000002">
    <property type="protein sequence ID" value="MDO8108506.1"/>
    <property type="molecule type" value="Genomic_DNA"/>
</dbReference>
<dbReference type="GO" id="GO:0047343">
    <property type="term" value="F:glucose-1-phosphate cytidylyltransferase activity"/>
    <property type="evidence" value="ECO:0007669"/>
    <property type="project" value="UniProtKB-EC"/>
</dbReference>
<dbReference type="Proteomes" id="UP001232536">
    <property type="component" value="Unassembled WGS sequence"/>
</dbReference>
<dbReference type="PANTHER" id="PTHR47183">
    <property type="entry name" value="GLUCOSE-1-PHOSPHATE CYTIDYLYLTRANSFERASE-RELATED"/>
    <property type="match status" value="1"/>
</dbReference>